<reference evidence="2 3" key="1">
    <citation type="submission" date="2020-04" db="EMBL/GenBank/DDBJ databases">
        <title>The draft genome of Kluyvera sichuanensis strain SCKS090646.</title>
        <authorList>
            <person name="Wei L."/>
            <person name="Liu L."/>
            <person name="Feng Y."/>
            <person name="Zong Z."/>
        </authorList>
    </citation>
    <scope>NUCLEOTIDE SEQUENCE [LARGE SCALE GENOMIC DNA]</scope>
    <source>
        <strain evidence="2 3">090646</strain>
    </source>
</reference>
<dbReference type="EMBL" id="JABBJF010000004">
    <property type="protein sequence ID" value="MBC1185506.1"/>
    <property type="molecule type" value="Genomic_DNA"/>
</dbReference>
<gene>
    <name evidence="2" type="ORF">HII27_07210</name>
</gene>
<feature type="compositionally biased region" description="Polar residues" evidence="1">
    <location>
        <begin position="212"/>
        <end position="237"/>
    </location>
</feature>
<protein>
    <recommendedName>
        <fullName evidence="4">DUF1311 domain-containing protein</fullName>
    </recommendedName>
</protein>
<accession>A0ABR6RQV4</accession>
<comment type="caution">
    <text evidence="2">The sequence shown here is derived from an EMBL/GenBank/DDBJ whole genome shotgun (WGS) entry which is preliminary data.</text>
</comment>
<feature type="region of interest" description="Disordered" evidence="1">
    <location>
        <begin position="209"/>
        <end position="237"/>
    </location>
</feature>
<evidence type="ECO:0000313" key="2">
    <source>
        <dbReference type="EMBL" id="MBC1185506.1"/>
    </source>
</evidence>
<evidence type="ECO:0000256" key="1">
    <source>
        <dbReference type="SAM" id="MobiDB-lite"/>
    </source>
</evidence>
<name>A0ABR6RQV4_9ENTR</name>
<dbReference type="Gene3D" id="1.20.1270.180">
    <property type="match status" value="1"/>
</dbReference>
<dbReference type="Proteomes" id="UP000607331">
    <property type="component" value="Unassembled WGS sequence"/>
</dbReference>
<evidence type="ECO:0000313" key="3">
    <source>
        <dbReference type="Proteomes" id="UP000607331"/>
    </source>
</evidence>
<evidence type="ECO:0008006" key="4">
    <source>
        <dbReference type="Google" id="ProtNLM"/>
    </source>
</evidence>
<dbReference type="PROSITE" id="PS51257">
    <property type="entry name" value="PROKAR_LIPOPROTEIN"/>
    <property type="match status" value="1"/>
</dbReference>
<keyword evidence="3" id="KW-1185">Reference proteome</keyword>
<proteinExistence type="predicted"/>
<organism evidence="2 3">
    <name type="scientific">Kluyvera sichuanensis</name>
    <dbReference type="NCBI Taxonomy" id="2725494"/>
    <lineage>
        <taxon>Bacteria</taxon>
        <taxon>Pseudomonadati</taxon>
        <taxon>Pseudomonadota</taxon>
        <taxon>Gammaproteobacteria</taxon>
        <taxon>Enterobacterales</taxon>
        <taxon>Enterobacteriaceae</taxon>
        <taxon>Kluyvera</taxon>
    </lineage>
</organism>
<sequence>MNKKALLLLPAFVLAGCGDDTIECSSDISTQTLVELLQKFALEQTAPESVAPSSVTNAMKRSSLEKVIFTVSNIITTSKDPNSTLRTCSATVSLKIDANEYNDLSDFYSKNYQRNFDKTMESYNLEQNANTFSTKIDYTVQPTDDKKTVFVKSVANNGASAGAAFISTLSIMQPIVEQEKVQRAKQQQALAEQQAEQAAKKEQLKQQTQTQVQNVQSETPATPQSQPVAQTAAPSQQELTVNEARERFMEADRNLSTTWHELGQSRQKALLPEQRQWIRNKESICGKISLKGSDTDIIRMFQCQYDMTQQRVSQLVAAK</sequence>
<dbReference type="RefSeq" id="WP_185667247.1">
    <property type="nucleotide sequence ID" value="NZ_JABBJF010000004.1"/>
</dbReference>